<feature type="chain" id="PRO_5037931113" description="DUF4959 domain-containing protein" evidence="1">
    <location>
        <begin position="27"/>
        <end position="401"/>
    </location>
</feature>
<evidence type="ECO:0008006" key="7">
    <source>
        <dbReference type="Google" id="ProtNLM"/>
    </source>
</evidence>
<keyword evidence="1" id="KW-0732">Signal</keyword>
<dbReference type="InterPro" id="IPR008979">
    <property type="entry name" value="Galactose-bd-like_sf"/>
</dbReference>
<proteinExistence type="predicted"/>
<organism evidence="5 6">
    <name type="scientific">Filimonas zeae</name>
    <dbReference type="NCBI Taxonomy" id="1737353"/>
    <lineage>
        <taxon>Bacteria</taxon>
        <taxon>Pseudomonadati</taxon>
        <taxon>Bacteroidota</taxon>
        <taxon>Chitinophagia</taxon>
        <taxon>Chitinophagales</taxon>
        <taxon>Chitinophagaceae</taxon>
        <taxon>Filimonas</taxon>
    </lineage>
</organism>
<protein>
    <recommendedName>
        <fullName evidence="7">DUF4959 domain-containing protein</fullName>
    </recommendedName>
</protein>
<dbReference type="Pfam" id="PF16391">
    <property type="entry name" value="DUF5000"/>
    <property type="match status" value="1"/>
</dbReference>
<dbReference type="PROSITE" id="PS51257">
    <property type="entry name" value="PROKAR_LIPOPROTEIN"/>
    <property type="match status" value="1"/>
</dbReference>
<evidence type="ECO:0000313" key="6">
    <source>
        <dbReference type="Proteomes" id="UP000627292"/>
    </source>
</evidence>
<dbReference type="Pfam" id="PF17166">
    <property type="entry name" value="DUF5126"/>
    <property type="match status" value="1"/>
</dbReference>
<dbReference type="AlphaFoldDB" id="A0A917MU25"/>
<evidence type="ECO:0000256" key="1">
    <source>
        <dbReference type="SAM" id="SignalP"/>
    </source>
</evidence>
<name>A0A917MU25_9BACT</name>
<dbReference type="InterPro" id="IPR033431">
    <property type="entry name" value="DUF5126"/>
</dbReference>
<accession>A0A917MU25</accession>
<gene>
    <name evidence="5" type="ORF">GCM10011379_15180</name>
</gene>
<feature type="domain" description="DUF4959" evidence="2">
    <location>
        <begin position="27"/>
        <end position="130"/>
    </location>
</feature>
<evidence type="ECO:0000259" key="4">
    <source>
        <dbReference type="Pfam" id="PF17166"/>
    </source>
</evidence>
<dbReference type="Proteomes" id="UP000627292">
    <property type="component" value="Unassembled WGS sequence"/>
</dbReference>
<reference evidence="5" key="2">
    <citation type="submission" date="2020-09" db="EMBL/GenBank/DDBJ databases">
        <authorList>
            <person name="Sun Q."/>
            <person name="Zhou Y."/>
        </authorList>
    </citation>
    <scope>NUCLEOTIDE SEQUENCE</scope>
    <source>
        <strain evidence="5">CGMCC 1.15290</strain>
    </source>
</reference>
<dbReference type="Pfam" id="PF16323">
    <property type="entry name" value="DUF4959"/>
    <property type="match status" value="1"/>
</dbReference>
<dbReference type="Gene3D" id="2.60.120.260">
    <property type="entry name" value="Galactose-binding domain-like"/>
    <property type="match status" value="1"/>
</dbReference>
<comment type="caution">
    <text evidence="5">The sequence shown here is derived from an EMBL/GenBank/DDBJ whole genome shotgun (WGS) entry which is preliminary data.</text>
</comment>
<dbReference type="EMBL" id="BMIB01000002">
    <property type="protein sequence ID" value="GGH63831.1"/>
    <property type="molecule type" value="Genomic_DNA"/>
</dbReference>
<evidence type="ECO:0000259" key="3">
    <source>
        <dbReference type="Pfam" id="PF16391"/>
    </source>
</evidence>
<feature type="domain" description="DUF5000" evidence="3">
    <location>
        <begin position="255"/>
        <end position="399"/>
    </location>
</feature>
<dbReference type="SUPFAM" id="SSF49785">
    <property type="entry name" value="Galactose-binding domain-like"/>
    <property type="match status" value="1"/>
</dbReference>
<dbReference type="InterPro" id="IPR032164">
    <property type="entry name" value="DUF5000"/>
</dbReference>
<feature type="signal peptide" evidence="1">
    <location>
        <begin position="1"/>
        <end position="26"/>
    </location>
</feature>
<evidence type="ECO:0000313" key="5">
    <source>
        <dbReference type="EMBL" id="GGH63831.1"/>
    </source>
</evidence>
<sequence>MHAMKFYINTVSTYGAACIAAALAFAACKKEERSSLYNGAGAPQPLKTAAVTNLPGSAKISYSLPGDNNVLYVKAEYEIRPGVKREVKASYYDNSLLADGFGDTLEHKVALTVVNQGDEPSAPLIVTVKPLTPPVIATFRTLKVLNDFGGVSVSFANAAKADLAIISLRDSAGVYRIENSHYSQLAAETYSLRGFDSMVYKMGFYVRDRFGNVSDTLKGDFKPLYEKFLDKSLFRQVDLPGDVKDDWGLPMRNLWDGIVKGGVIGGFFHTQSKPFPMWFTFDLGVKVQLSRMTAWHRQDPPQDWAYAQNNPKKFEVWGCADNPAADGSFTNWVLLATHEVVKPSGLPLGQVSQDDIAAAARGEEISIPLDKPAVKYIRFKILETYTNAACNIAEVSFWGQP</sequence>
<dbReference type="InterPro" id="IPR032527">
    <property type="entry name" value="DUF4959"/>
</dbReference>
<reference evidence="5" key="1">
    <citation type="journal article" date="2014" name="Int. J. Syst. Evol. Microbiol.">
        <title>Complete genome sequence of Corynebacterium casei LMG S-19264T (=DSM 44701T), isolated from a smear-ripened cheese.</title>
        <authorList>
            <consortium name="US DOE Joint Genome Institute (JGI-PGF)"/>
            <person name="Walter F."/>
            <person name="Albersmeier A."/>
            <person name="Kalinowski J."/>
            <person name="Ruckert C."/>
        </authorList>
    </citation>
    <scope>NUCLEOTIDE SEQUENCE</scope>
    <source>
        <strain evidence="5">CGMCC 1.15290</strain>
    </source>
</reference>
<keyword evidence="6" id="KW-1185">Reference proteome</keyword>
<evidence type="ECO:0000259" key="2">
    <source>
        <dbReference type="Pfam" id="PF16323"/>
    </source>
</evidence>
<feature type="domain" description="DUF5126" evidence="4">
    <location>
        <begin position="131"/>
        <end position="232"/>
    </location>
</feature>